<dbReference type="AlphaFoldDB" id="A0A6A6HQQ5"/>
<evidence type="ECO:0000313" key="3">
    <source>
        <dbReference type="Proteomes" id="UP000800094"/>
    </source>
</evidence>
<organism evidence="2 3">
    <name type="scientific">Trematosphaeria pertusa</name>
    <dbReference type="NCBI Taxonomy" id="390896"/>
    <lineage>
        <taxon>Eukaryota</taxon>
        <taxon>Fungi</taxon>
        <taxon>Dikarya</taxon>
        <taxon>Ascomycota</taxon>
        <taxon>Pezizomycotina</taxon>
        <taxon>Dothideomycetes</taxon>
        <taxon>Pleosporomycetidae</taxon>
        <taxon>Pleosporales</taxon>
        <taxon>Massarineae</taxon>
        <taxon>Trematosphaeriaceae</taxon>
        <taxon>Trematosphaeria</taxon>
    </lineage>
</organism>
<accession>A0A6A6HQQ5</accession>
<evidence type="ECO:0000256" key="1">
    <source>
        <dbReference type="SAM" id="MobiDB-lite"/>
    </source>
</evidence>
<keyword evidence="3" id="KW-1185">Reference proteome</keyword>
<reference evidence="2" key="1">
    <citation type="journal article" date="2020" name="Stud. Mycol.">
        <title>101 Dothideomycetes genomes: a test case for predicting lifestyles and emergence of pathogens.</title>
        <authorList>
            <person name="Haridas S."/>
            <person name="Albert R."/>
            <person name="Binder M."/>
            <person name="Bloem J."/>
            <person name="Labutti K."/>
            <person name="Salamov A."/>
            <person name="Andreopoulos B."/>
            <person name="Baker S."/>
            <person name="Barry K."/>
            <person name="Bills G."/>
            <person name="Bluhm B."/>
            <person name="Cannon C."/>
            <person name="Castanera R."/>
            <person name="Culley D."/>
            <person name="Daum C."/>
            <person name="Ezra D."/>
            <person name="Gonzalez J."/>
            <person name="Henrissat B."/>
            <person name="Kuo A."/>
            <person name="Liang C."/>
            <person name="Lipzen A."/>
            <person name="Lutzoni F."/>
            <person name="Magnuson J."/>
            <person name="Mondo S."/>
            <person name="Nolan M."/>
            <person name="Ohm R."/>
            <person name="Pangilinan J."/>
            <person name="Park H.-J."/>
            <person name="Ramirez L."/>
            <person name="Alfaro M."/>
            <person name="Sun H."/>
            <person name="Tritt A."/>
            <person name="Yoshinaga Y."/>
            <person name="Zwiers L.-H."/>
            <person name="Turgeon B."/>
            <person name="Goodwin S."/>
            <person name="Spatafora J."/>
            <person name="Crous P."/>
            <person name="Grigoriev I."/>
        </authorList>
    </citation>
    <scope>NUCLEOTIDE SEQUENCE</scope>
    <source>
        <strain evidence="2">CBS 122368</strain>
    </source>
</reference>
<dbReference type="EMBL" id="ML987219">
    <property type="protein sequence ID" value="KAF2240351.1"/>
    <property type="molecule type" value="Genomic_DNA"/>
</dbReference>
<dbReference type="GeneID" id="54587611"/>
<feature type="region of interest" description="Disordered" evidence="1">
    <location>
        <begin position="81"/>
        <end position="100"/>
    </location>
</feature>
<dbReference type="RefSeq" id="XP_033675355.1">
    <property type="nucleotide sequence ID" value="XM_033834281.1"/>
</dbReference>
<evidence type="ECO:0000313" key="2">
    <source>
        <dbReference type="EMBL" id="KAF2240351.1"/>
    </source>
</evidence>
<proteinExistence type="predicted"/>
<name>A0A6A6HQQ5_9PLEO</name>
<sequence length="155" mass="17420">MSASSNQQFESDDAQLQQNLYTAAWYIHRGRRRLQEQTSLIQGLKDSINHNAALQQDTLARNSHLSNQVLRLKLELEAERGKTTKEEGCAGTPATEAPFGVESDGMEQINQLHQKVLILNQRCETAEAELVSLGYSKGSDGVWIRPSQTRKRARK</sequence>
<dbReference type="Proteomes" id="UP000800094">
    <property type="component" value="Unassembled WGS sequence"/>
</dbReference>
<protein>
    <submittedName>
        <fullName evidence="2">Uncharacterized protein</fullName>
    </submittedName>
</protein>
<gene>
    <name evidence="2" type="ORF">BU26DRAFT_572848</name>
</gene>